<keyword evidence="4" id="KW-1185">Reference proteome</keyword>
<dbReference type="Proteomes" id="UP001180020">
    <property type="component" value="Unassembled WGS sequence"/>
</dbReference>
<dbReference type="EMBL" id="JAUJYO010000004">
    <property type="protein sequence ID" value="KAK1319177.1"/>
    <property type="molecule type" value="Genomic_DNA"/>
</dbReference>
<dbReference type="SUPFAM" id="SSF52058">
    <property type="entry name" value="L domain-like"/>
    <property type="match status" value="1"/>
</dbReference>
<name>A0AAV9F3U1_ACOCL</name>
<reference evidence="3" key="1">
    <citation type="journal article" date="2023" name="Nat. Commun.">
        <title>Diploid and tetraploid genomes of Acorus and the evolution of monocots.</title>
        <authorList>
            <person name="Ma L."/>
            <person name="Liu K.W."/>
            <person name="Li Z."/>
            <person name="Hsiao Y.Y."/>
            <person name="Qi Y."/>
            <person name="Fu T."/>
            <person name="Tang G.D."/>
            <person name="Zhang D."/>
            <person name="Sun W.H."/>
            <person name="Liu D.K."/>
            <person name="Li Y."/>
            <person name="Chen G.Z."/>
            <person name="Liu X.D."/>
            <person name="Liao X.Y."/>
            <person name="Jiang Y.T."/>
            <person name="Yu X."/>
            <person name="Hao Y."/>
            <person name="Huang J."/>
            <person name="Zhao X.W."/>
            <person name="Ke S."/>
            <person name="Chen Y.Y."/>
            <person name="Wu W.L."/>
            <person name="Hsu J.L."/>
            <person name="Lin Y.F."/>
            <person name="Huang M.D."/>
            <person name="Li C.Y."/>
            <person name="Huang L."/>
            <person name="Wang Z.W."/>
            <person name="Zhao X."/>
            <person name="Zhong W.Y."/>
            <person name="Peng D.H."/>
            <person name="Ahmad S."/>
            <person name="Lan S."/>
            <person name="Zhang J.S."/>
            <person name="Tsai W.C."/>
            <person name="Van de Peer Y."/>
            <person name="Liu Z.J."/>
        </authorList>
    </citation>
    <scope>NUCLEOTIDE SEQUENCE</scope>
    <source>
        <strain evidence="3">CP</strain>
    </source>
</reference>
<dbReference type="PANTHER" id="PTHR48059">
    <property type="entry name" value="POLYGALACTURONASE INHIBITOR 1"/>
    <property type="match status" value="1"/>
</dbReference>
<sequence length="116" mass="12297">MTRAGGPASRAIPGRAGSRNSRSLSGRVGPRGLLQLQSLRFLSLSNNFTGALSPDLTRLDGLRVVDLSNNALSGTVPYEFFRKCGSSWSMSLANNAFNGELPQSLGSCASLAYLNF</sequence>
<feature type="region of interest" description="Disordered" evidence="2">
    <location>
        <begin position="1"/>
        <end position="28"/>
    </location>
</feature>
<dbReference type="Pfam" id="PF00560">
    <property type="entry name" value="LRR_1"/>
    <property type="match status" value="1"/>
</dbReference>
<dbReference type="InterPro" id="IPR032675">
    <property type="entry name" value="LRR_dom_sf"/>
</dbReference>
<evidence type="ECO:0000256" key="1">
    <source>
        <dbReference type="ARBA" id="ARBA00004196"/>
    </source>
</evidence>
<dbReference type="PANTHER" id="PTHR48059:SF30">
    <property type="entry name" value="OS06G0587000 PROTEIN"/>
    <property type="match status" value="1"/>
</dbReference>
<evidence type="ECO:0000313" key="4">
    <source>
        <dbReference type="Proteomes" id="UP001180020"/>
    </source>
</evidence>
<protein>
    <submittedName>
        <fullName evidence="3">Uncharacterized protein</fullName>
    </submittedName>
</protein>
<gene>
    <name evidence="3" type="ORF">QJS10_CPB04g01695</name>
</gene>
<dbReference type="Gene3D" id="3.80.10.10">
    <property type="entry name" value="Ribonuclease Inhibitor"/>
    <property type="match status" value="1"/>
</dbReference>
<proteinExistence type="predicted"/>
<reference evidence="3" key="2">
    <citation type="submission" date="2023-06" db="EMBL/GenBank/DDBJ databases">
        <authorList>
            <person name="Ma L."/>
            <person name="Liu K.-W."/>
            <person name="Li Z."/>
            <person name="Hsiao Y.-Y."/>
            <person name="Qi Y."/>
            <person name="Fu T."/>
            <person name="Tang G."/>
            <person name="Zhang D."/>
            <person name="Sun W.-H."/>
            <person name="Liu D.-K."/>
            <person name="Li Y."/>
            <person name="Chen G.-Z."/>
            <person name="Liu X.-D."/>
            <person name="Liao X.-Y."/>
            <person name="Jiang Y.-T."/>
            <person name="Yu X."/>
            <person name="Hao Y."/>
            <person name="Huang J."/>
            <person name="Zhao X.-W."/>
            <person name="Ke S."/>
            <person name="Chen Y.-Y."/>
            <person name="Wu W.-L."/>
            <person name="Hsu J.-L."/>
            <person name="Lin Y.-F."/>
            <person name="Huang M.-D."/>
            <person name="Li C.-Y."/>
            <person name="Huang L."/>
            <person name="Wang Z.-W."/>
            <person name="Zhao X."/>
            <person name="Zhong W.-Y."/>
            <person name="Peng D.-H."/>
            <person name="Ahmad S."/>
            <person name="Lan S."/>
            <person name="Zhang J.-S."/>
            <person name="Tsai W.-C."/>
            <person name="Van De Peer Y."/>
            <person name="Liu Z.-J."/>
        </authorList>
    </citation>
    <scope>NUCLEOTIDE SEQUENCE</scope>
    <source>
        <strain evidence="3">CP</strain>
        <tissue evidence="3">Leaves</tissue>
    </source>
</reference>
<evidence type="ECO:0000313" key="3">
    <source>
        <dbReference type="EMBL" id="KAK1319177.1"/>
    </source>
</evidence>
<organism evidence="3 4">
    <name type="scientific">Acorus calamus</name>
    <name type="common">Sweet flag</name>
    <dbReference type="NCBI Taxonomy" id="4465"/>
    <lineage>
        <taxon>Eukaryota</taxon>
        <taxon>Viridiplantae</taxon>
        <taxon>Streptophyta</taxon>
        <taxon>Embryophyta</taxon>
        <taxon>Tracheophyta</taxon>
        <taxon>Spermatophyta</taxon>
        <taxon>Magnoliopsida</taxon>
        <taxon>Liliopsida</taxon>
        <taxon>Acoraceae</taxon>
        <taxon>Acorus</taxon>
    </lineage>
</organism>
<dbReference type="AlphaFoldDB" id="A0AAV9F3U1"/>
<comment type="subcellular location">
    <subcellularLocation>
        <location evidence="1">Cell envelope</location>
    </subcellularLocation>
</comment>
<dbReference type="InterPro" id="IPR051848">
    <property type="entry name" value="PGIP"/>
</dbReference>
<comment type="caution">
    <text evidence="3">The sequence shown here is derived from an EMBL/GenBank/DDBJ whole genome shotgun (WGS) entry which is preliminary data.</text>
</comment>
<dbReference type="InterPro" id="IPR001611">
    <property type="entry name" value="Leu-rich_rpt"/>
</dbReference>
<evidence type="ECO:0000256" key="2">
    <source>
        <dbReference type="SAM" id="MobiDB-lite"/>
    </source>
</evidence>
<accession>A0AAV9F3U1</accession>